<proteinExistence type="predicted"/>
<dbReference type="Pfam" id="PF13860">
    <property type="entry name" value="FlgD_ig"/>
    <property type="match status" value="2"/>
</dbReference>
<dbReference type="EMBL" id="RJVK01000003">
    <property type="protein sequence ID" value="ROR39548.1"/>
    <property type="molecule type" value="Genomic_DNA"/>
</dbReference>
<dbReference type="PROSITE" id="PS51257">
    <property type="entry name" value="PROKAR_LIPOPROTEIN"/>
    <property type="match status" value="1"/>
</dbReference>
<reference evidence="3" key="3">
    <citation type="submission" date="2019-06" db="EMBL/GenBank/DDBJ databases">
        <title>A comparative analysis of the Nautiliaceae.</title>
        <authorList>
            <person name="Grosche A."/>
            <person name="Smedile F."/>
            <person name="Vetriani C."/>
        </authorList>
    </citation>
    <scope>NUCLEOTIDE SEQUENCE</scope>
    <source>
        <strain evidence="3">TB6</strain>
    </source>
</reference>
<dbReference type="Proteomes" id="UP000272781">
    <property type="component" value="Unassembled WGS sequence"/>
</dbReference>
<dbReference type="InterPro" id="IPR000601">
    <property type="entry name" value="PKD_dom"/>
</dbReference>
<gene>
    <name evidence="3" type="ORF">C6V80_08225</name>
    <name evidence="4" type="ORF">EDC58_1490</name>
</gene>
<feature type="signal peptide" evidence="1">
    <location>
        <begin position="1"/>
        <end position="21"/>
    </location>
</feature>
<dbReference type="RefSeq" id="WP_123352879.1">
    <property type="nucleotide sequence ID" value="NZ_RJVK01000003.1"/>
</dbReference>
<reference evidence="6" key="1">
    <citation type="submission" date="2018-03" db="EMBL/GenBank/DDBJ databases">
        <title>A comparative analysis of the Nautiliaceae.</title>
        <authorList>
            <person name="Grosche A."/>
            <person name="Smedile F."/>
            <person name="Vetriani C."/>
        </authorList>
    </citation>
    <scope>NUCLEOTIDE SEQUENCE [LARGE SCALE GENOMIC DNA]</scope>
    <source>
        <strain evidence="6">TB6</strain>
    </source>
</reference>
<name>A0AAJ4RCG5_9BACT</name>
<dbReference type="SMART" id="SM00089">
    <property type="entry name" value="PKD"/>
    <property type="match status" value="3"/>
</dbReference>
<keyword evidence="1" id="KW-0732">Signal</keyword>
<accession>A0AAJ4RCG5</accession>
<organism evidence="4 5">
    <name type="scientific">Caminibacter pacificus</name>
    <dbReference type="NCBI Taxonomy" id="1424653"/>
    <lineage>
        <taxon>Bacteria</taxon>
        <taxon>Pseudomonadati</taxon>
        <taxon>Campylobacterota</taxon>
        <taxon>Epsilonproteobacteria</taxon>
        <taxon>Nautiliales</taxon>
        <taxon>Nautiliaceae</taxon>
        <taxon>Caminibacter</taxon>
    </lineage>
</organism>
<dbReference type="InterPro" id="IPR013783">
    <property type="entry name" value="Ig-like_fold"/>
</dbReference>
<evidence type="ECO:0000259" key="2">
    <source>
        <dbReference type="PROSITE" id="PS50093"/>
    </source>
</evidence>
<dbReference type="EMBL" id="CP027432">
    <property type="protein sequence ID" value="QCI28956.1"/>
    <property type="molecule type" value="Genomic_DNA"/>
</dbReference>
<feature type="chain" id="PRO_5042591312" evidence="1">
    <location>
        <begin position="22"/>
        <end position="909"/>
    </location>
</feature>
<dbReference type="InterPro" id="IPR035986">
    <property type="entry name" value="PKD_dom_sf"/>
</dbReference>
<dbReference type="AlphaFoldDB" id="A0AAJ4RCG5"/>
<dbReference type="Gene3D" id="2.60.40.4070">
    <property type="match status" value="2"/>
</dbReference>
<evidence type="ECO:0000256" key="1">
    <source>
        <dbReference type="SAM" id="SignalP"/>
    </source>
</evidence>
<evidence type="ECO:0000313" key="3">
    <source>
        <dbReference type="EMBL" id="QCI28956.1"/>
    </source>
</evidence>
<feature type="domain" description="PKD" evidence="2">
    <location>
        <begin position="420"/>
        <end position="496"/>
    </location>
</feature>
<dbReference type="InterPro" id="IPR022409">
    <property type="entry name" value="PKD/Chitinase_dom"/>
</dbReference>
<dbReference type="Proteomes" id="UP000298805">
    <property type="component" value="Chromosome"/>
</dbReference>
<evidence type="ECO:0000313" key="5">
    <source>
        <dbReference type="Proteomes" id="UP000272781"/>
    </source>
</evidence>
<sequence length="909" mass="102834">MRSRFFSLVFLIMSLFFLGCNSDKYVIDSDMKDGTKLNNNTPEITFSIKNVYAMKLDLDNRKILINNKDYTNQSIVDQNNKLGETFIILHPTEKFPEGNVTIELKIPLKKQFQYSNLKPGYKKINIYIDSVAPEISVISPDINKTIRDKYTSFEFNITDKGSGVNSDSIQVNINNKFINYFTYSNGKLKITPPKNNPLPDYDINIEIIAKDNLQNIAIKKFAYKAQYDSIPPSIELISPIENIITDPMTPLVFKIYDDENGSGVNINSVYIEFNETNETYALKYDGNDTFEYVPQNPYNYGDLIFNVYAKDNAGNSKIMTFNLYVKEQKTLKATPVAYPDTAYAPATIKFSPEVETDNAIQDYYWDFDGDGIYDSHDITAQSYSHIYYQPGDYNVTLKVVDLNGNTAIGNVIVHILNRPPSVDVSISPSNGQVPLKVSFNVTASDSDGIDYYAWDFDGDGIYDYNSTTTGTTSYTYTKTGVYKAKLIVADKKGAVTEYTAPTTTVLASDEGSPTVTAIVSPNSGDAPLQVSFSANVEDPLNKGVKLYEWDFDGDGIYDYNSTETANTQYTYEKAGTFYPVVRITTTDDRVTYDAAEVKINQKITLTIQQHTIDLFNAETSEIQVELGAASPVEVVVKDRENNIVKVLQTWEELAKGVYDYTWDGKDDNGNELPQGDYYVVVNYKIDDKLFTYDLRDTTGGNTYNPWRTNSDRYIYPFENKPMTITFRIDYPSEVISFVGYSWSNTRVITFRNREPLGAGTYTDVWYSQNDNGAFITPPPGSYFLYGIWAYRLADNVIYVRNGAEVDNVQVSPSIFSPDINANDKKTLKVSFSLNKKAKIELEVYDAELGMLVATRTYNNIEAGDTYVLFDGKDNNGVYLRPGKYTVGIRAVDETGYRSIMKYNVFRIYY</sequence>
<dbReference type="Gene3D" id="2.60.40.10">
    <property type="entry name" value="Immunoglobulins"/>
    <property type="match status" value="3"/>
</dbReference>
<dbReference type="CDD" id="cd00146">
    <property type="entry name" value="PKD"/>
    <property type="match status" value="2"/>
</dbReference>
<keyword evidence="6" id="KW-1185">Reference proteome</keyword>
<dbReference type="Pfam" id="PF18911">
    <property type="entry name" value="PKD_4"/>
    <property type="match status" value="2"/>
</dbReference>
<evidence type="ECO:0000313" key="6">
    <source>
        <dbReference type="Proteomes" id="UP000298805"/>
    </source>
</evidence>
<dbReference type="SUPFAM" id="SSF49299">
    <property type="entry name" value="PKD domain"/>
    <property type="match status" value="3"/>
</dbReference>
<evidence type="ECO:0000313" key="4">
    <source>
        <dbReference type="EMBL" id="ROR39548.1"/>
    </source>
</evidence>
<reference evidence="4 5" key="2">
    <citation type="submission" date="2018-11" db="EMBL/GenBank/DDBJ databases">
        <title>Genomic Encyclopedia of Type Strains, Phase IV (KMG-IV): sequencing the most valuable type-strain genomes for metagenomic binning, comparative biology and taxonomic classification.</title>
        <authorList>
            <person name="Goeker M."/>
        </authorList>
    </citation>
    <scope>NUCLEOTIDE SEQUENCE [LARGE SCALE GENOMIC DNA]</scope>
    <source>
        <strain evidence="4 5">DSM 27783</strain>
    </source>
</reference>
<dbReference type="InterPro" id="IPR025965">
    <property type="entry name" value="FlgD/Vpr_Ig-like"/>
</dbReference>
<feature type="domain" description="PKD" evidence="2">
    <location>
        <begin position="331"/>
        <end position="413"/>
    </location>
</feature>
<dbReference type="PROSITE" id="PS50093">
    <property type="entry name" value="PKD"/>
    <property type="match status" value="2"/>
</dbReference>
<protein>
    <submittedName>
        <fullName evidence="3">PKD domain-containing protein</fullName>
    </submittedName>
    <submittedName>
        <fullName evidence="4">PKD repeat protein</fullName>
    </submittedName>
</protein>